<feature type="domain" description="Acyl-CoA dehydrogenase/oxidase C-terminal" evidence="14">
    <location>
        <begin position="259"/>
        <end position="408"/>
    </location>
</feature>
<comment type="caution">
    <text evidence="17">The sequence shown here is derived from an EMBL/GenBank/DDBJ whole genome shotgun (WGS) entry which is preliminary data.</text>
</comment>
<evidence type="ECO:0000256" key="12">
    <source>
        <dbReference type="RuleBase" id="RU362125"/>
    </source>
</evidence>
<dbReference type="InterPro" id="IPR037069">
    <property type="entry name" value="AcylCoA_DH/ox_N_sf"/>
</dbReference>
<dbReference type="AlphaFoldDB" id="A0A845BIL7"/>
<dbReference type="EC" id="3.13.1.4" evidence="8"/>
<evidence type="ECO:0000256" key="4">
    <source>
        <dbReference type="ARBA" id="ARBA00022827"/>
    </source>
</evidence>
<evidence type="ECO:0000256" key="8">
    <source>
        <dbReference type="ARBA" id="ARBA00066461"/>
    </source>
</evidence>
<dbReference type="SUPFAM" id="SSF56645">
    <property type="entry name" value="Acyl-CoA dehydrogenase NM domain-like"/>
    <property type="match status" value="1"/>
</dbReference>
<dbReference type="EC" id="1.3.8.10" evidence="7"/>
<dbReference type="Gene3D" id="1.20.140.10">
    <property type="entry name" value="Butyryl-CoA Dehydrogenase, subunit A, domain 3"/>
    <property type="match status" value="1"/>
</dbReference>
<evidence type="ECO:0000259" key="14">
    <source>
        <dbReference type="Pfam" id="PF00441"/>
    </source>
</evidence>
<dbReference type="GO" id="GO:0003995">
    <property type="term" value="F:acyl-CoA dehydrogenase activity"/>
    <property type="evidence" value="ECO:0007669"/>
    <property type="project" value="InterPro"/>
</dbReference>
<sequence length="409" mass="44644">MTAAPPSRLWQREKEPTGETSLSEPSWPEPSLPAGASDWHAALREAARRFAEQEIAPLAAELDETEQYPAELYRRLAEAGLFGISVPEALGGAGADVLAYALVMEELSRGYASVADQVGLVELLGTLLTQHGTPAQQDRYLRPLLKAERRCAYALTEAEAGSDLAGLRTRARRTDEGWVLDGAKLWIHNAPVAHFAAVLARTDPEAGHRGMSIFLVELDRPGVTRDRKEHKMGQRASQVGGLRFENVRLPAEALLGQEGRGFHMMMSVLDKGRVGIAALAVGILQAALEDSIGYAKQRRQFGQAIGEFQAVQWMLADMAKDAHAARLMVQHAAQRLDRGERATMEASMAKCFASDAAVARTADAVQIHGGSGYIRGVRVERLYRDAKITQIYEGTNQIQRMIMARGLLA</sequence>
<dbReference type="InterPro" id="IPR013786">
    <property type="entry name" value="AcylCoA_DH/ox_N"/>
</dbReference>
<evidence type="ECO:0000259" key="15">
    <source>
        <dbReference type="Pfam" id="PF02770"/>
    </source>
</evidence>
<dbReference type="Pfam" id="PF02770">
    <property type="entry name" value="Acyl-CoA_dh_M"/>
    <property type="match status" value="1"/>
</dbReference>
<dbReference type="InterPro" id="IPR036250">
    <property type="entry name" value="AcylCo_DH-like_C"/>
</dbReference>
<protein>
    <recommendedName>
        <fullName evidence="9">3-sulfinopropanoyl-CoA desulfinase</fullName>
        <ecNumber evidence="7">1.3.8.10</ecNumber>
        <ecNumber evidence="8">3.13.1.4</ecNumber>
    </recommendedName>
    <alternativeName>
        <fullName evidence="11">3-sulfinopropionyl coenzyme A desulfinase</fullName>
    </alternativeName>
    <alternativeName>
        <fullName evidence="10">Cyclohex-1-ene-1-carbonyl-CoA dehydrogenase</fullName>
    </alternativeName>
</protein>
<feature type="domain" description="Acyl-CoA oxidase/dehydrogenase middle" evidence="15">
    <location>
        <begin position="152"/>
        <end position="247"/>
    </location>
</feature>
<feature type="domain" description="Acyl-CoA dehydrogenase/oxidase N-terminal" evidence="16">
    <location>
        <begin position="39"/>
        <end position="147"/>
    </location>
</feature>
<evidence type="ECO:0000256" key="5">
    <source>
        <dbReference type="ARBA" id="ARBA00023002"/>
    </source>
</evidence>
<evidence type="ECO:0000256" key="11">
    <source>
        <dbReference type="ARBA" id="ARBA00075603"/>
    </source>
</evidence>
<reference evidence="17 18" key="1">
    <citation type="submission" date="2019-03" db="EMBL/GenBank/DDBJ databases">
        <title>Roseomonas sp. a novel Roseomonas species isolated from Sea whip Gorgonian.</title>
        <authorList>
            <person name="Li F."/>
            <person name="Pan X."/>
            <person name="Huang S."/>
            <person name="Li Z."/>
            <person name="Meng B."/>
        </authorList>
    </citation>
    <scope>NUCLEOTIDE SEQUENCE [LARGE SCALE GENOMIC DNA]</scope>
    <source>
        <strain evidence="17 18">M0104</strain>
    </source>
</reference>
<dbReference type="InterPro" id="IPR009075">
    <property type="entry name" value="AcylCo_DH/oxidase_C"/>
</dbReference>
<dbReference type="EMBL" id="SNVJ01000031">
    <property type="protein sequence ID" value="MXP65914.1"/>
    <property type="molecule type" value="Genomic_DNA"/>
</dbReference>
<dbReference type="FunFam" id="1.20.140.10:FF:000004">
    <property type="entry name" value="Acyl-CoA dehydrogenase FadE25"/>
    <property type="match status" value="1"/>
</dbReference>
<proteinExistence type="inferred from homology"/>
<evidence type="ECO:0000313" key="17">
    <source>
        <dbReference type="EMBL" id="MXP65914.1"/>
    </source>
</evidence>
<dbReference type="Gene3D" id="1.10.540.10">
    <property type="entry name" value="Acyl-CoA dehydrogenase/oxidase, N-terminal domain"/>
    <property type="match status" value="1"/>
</dbReference>
<evidence type="ECO:0000256" key="13">
    <source>
        <dbReference type="SAM" id="MobiDB-lite"/>
    </source>
</evidence>
<keyword evidence="4 12" id="KW-0274">FAD</keyword>
<dbReference type="OrthoDB" id="5510711at2"/>
<dbReference type="InterPro" id="IPR006091">
    <property type="entry name" value="Acyl-CoA_Oxase/DH_mid-dom"/>
</dbReference>
<keyword evidence="5 12" id="KW-0560">Oxidoreductase</keyword>
<dbReference type="Pfam" id="PF00441">
    <property type="entry name" value="Acyl-CoA_dh_1"/>
    <property type="match status" value="1"/>
</dbReference>
<evidence type="ECO:0000256" key="9">
    <source>
        <dbReference type="ARBA" id="ARBA00068311"/>
    </source>
</evidence>
<feature type="region of interest" description="Disordered" evidence="13">
    <location>
        <begin position="1"/>
        <end position="35"/>
    </location>
</feature>
<dbReference type="SUPFAM" id="SSF47203">
    <property type="entry name" value="Acyl-CoA dehydrogenase C-terminal domain-like"/>
    <property type="match status" value="1"/>
</dbReference>
<dbReference type="Pfam" id="PF02771">
    <property type="entry name" value="Acyl-CoA_dh_N"/>
    <property type="match status" value="1"/>
</dbReference>
<dbReference type="PROSITE" id="PS00072">
    <property type="entry name" value="ACYL_COA_DH_1"/>
    <property type="match status" value="1"/>
</dbReference>
<evidence type="ECO:0000313" key="18">
    <source>
        <dbReference type="Proteomes" id="UP000460715"/>
    </source>
</evidence>
<dbReference type="InterPro" id="IPR009100">
    <property type="entry name" value="AcylCoA_DH/oxidase_NM_dom_sf"/>
</dbReference>
<evidence type="ECO:0000256" key="7">
    <source>
        <dbReference type="ARBA" id="ARBA00066362"/>
    </source>
</evidence>
<dbReference type="Proteomes" id="UP000460715">
    <property type="component" value="Unassembled WGS sequence"/>
</dbReference>
<dbReference type="InterPro" id="IPR046373">
    <property type="entry name" value="Acyl-CoA_Oxase/DH_mid-dom_sf"/>
</dbReference>
<gene>
    <name evidence="17" type="ORF">E0493_21435</name>
</gene>
<dbReference type="PANTHER" id="PTHR43884:SF12">
    <property type="entry name" value="ISOVALERYL-COA DEHYDROGENASE, MITOCHONDRIAL-RELATED"/>
    <property type="match status" value="1"/>
</dbReference>
<keyword evidence="3 12" id="KW-0285">Flavoprotein</keyword>
<comment type="cofactor">
    <cofactor evidence="1 12">
        <name>FAD</name>
        <dbReference type="ChEBI" id="CHEBI:57692"/>
    </cofactor>
</comment>
<comment type="catalytic activity">
    <reaction evidence="6">
        <text>3-sulfinopropanoyl-CoA + H2O = propanoyl-CoA + sulfite + H(+)</text>
        <dbReference type="Rhea" id="RHEA:41624"/>
        <dbReference type="ChEBI" id="CHEBI:15377"/>
        <dbReference type="ChEBI" id="CHEBI:15378"/>
        <dbReference type="ChEBI" id="CHEBI:17359"/>
        <dbReference type="ChEBI" id="CHEBI:57392"/>
        <dbReference type="ChEBI" id="CHEBI:78349"/>
        <dbReference type="EC" id="3.13.1.4"/>
    </reaction>
    <physiologicalReaction direction="left-to-right" evidence="6">
        <dbReference type="Rhea" id="RHEA:41625"/>
    </physiologicalReaction>
</comment>
<dbReference type="FunFam" id="2.40.110.10:FF:000001">
    <property type="entry name" value="Acyl-CoA dehydrogenase, mitochondrial"/>
    <property type="match status" value="1"/>
</dbReference>
<dbReference type="Gene3D" id="2.40.110.10">
    <property type="entry name" value="Butyryl-CoA Dehydrogenase, subunit A, domain 2"/>
    <property type="match status" value="1"/>
</dbReference>
<comment type="similarity">
    <text evidence="2 12">Belongs to the acyl-CoA dehydrogenase family.</text>
</comment>
<dbReference type="GO" id="GO:0050660">
    <property type="term" value="F:flavin adenine dinucleotide binding"/>
    <property type="evidence" value="ECO:0007669"/>
    <property type="project" value="InterPro"/>
</dbReference>
<accession>A0A845BIL7</accession>
<organism evidence="17 18">
    <name type="scientific">Teichococcus coralli</name>
    <dbReference type="NCBI Taxonomy" id="2545983"/>
    <lineage>
        <taxon>Bacteria</taxon>
        <taxon>Pseudomonadati</taxon>
        <taxon>Pseudomonadota</taxon>
        <taxon>Alphaproteobacteria</taxon>
        <taxon>Acetobacterales</taxon>
        <taxon>Roseomonadaceae</taxon>
        <taxon>Roseomonas</taxon>
    </lineage>
</organism>
<evidence type="ECO:0000256" key="10">
    <source>
        <dbReference type="ARBA" id="ARBA00072305"/>
    </source>
</evidence>
<evidence type="ECO:0000259" key="16">
    <source>
        <dbReference type="Pfam" id="PF02771"/>
    </source>
</evidence>
<dbReference type="PIRSF" id="PIRSF016578">
    <property type="entry name" value="HsaA"/>
    <property type="match status" value="1"/>
</dbReference>
<evidence type="ECO:0000256" key="1">
    <source>
        <dbReference type="ARBA" id="ARBA00001974"/>
    </source>
</evidence>
<dbReference type="FunFam" id="1.10.540.10:FF:000002">
    <property type="entry name" value="Acyl-CoA dehydrogenase FadE19"/>
    <property type="match status" value="1"/>
</dbReference>
<evidence type="ECO:0000256" key="3">
    <source>
        <dbReference type="ARBA" id="ARBA00022630"/>
    </source>
</evidence>
<evidence type="ECO:0000256" key="2">
    <source>
        <dbReference type="ARBA" id="ARBA00009347"/>
    </source>
</evidence>
<name>A0A845BIL7_9PROT</name>
<dbReference type="InterPro" id="IPR006089">
    <property type="entry name" value="Acyl-CoA_DH_CS"/>
</dbReference>
<keyword evidence="18" id="KW-1185">Reference proteome</keyword>
<evidence type="ECO:0000256" key="6">
    <source>
        <dbReference type="ARBA" id="ARBA00052938"/>
    </source>
</evidence>
<dbReference type="PANTHER" id="PTHR43884">
    <property type="entry name" value="ACYL-COA DEHYDROGENASE"/>
    <property type="match status" value="1"/>
</dbReference>